<name>A0A5C5UQJ0_9CORY</name>
<dbReference type="OrthoDB" id="4422409at2"/>
<gene>
    <name evidence="1" type="ORF">FRX94_02360</name>
</gene>
<dbReference type="EMBL" id="VOHM01000003">
    <property type="protein sequence ID" value="TWT28751.1"/>
    <property type="molecule type" value="Genomic_DNA"/>
</dbReference>
<reference evidence="1 2" key="1">
    <citation type="submission" date="2019-08" db="EMBL/GenBank/DDBJ databases">
        <authorList>
            <person name="Lei W."/>
        </authorList>
    </citation>
    <scope>NUCLEOTIDE SEQUENCE [LARGE SCALE GENOMIC DNA]</scope>
    <source>
        <strain evidence="1 2">CCUG 58627</strain>
    </source>
</reference>
<protein>
    <submittedName>
        <fullName evidence="1">Uncharacterized protein</fullName>
    </submittedName>
</protein>
<evidence type="ECO:0000313" key="1">
    <source>
        <dbReference type="EMBL" id="TWT28751.1"/>
    </source>
</evidence>
<proteinExistence type="predicted"/>
<keyword evidence="2" id="KW-1185">Reference proteome</keyword>
<accession>A0A5C5UQJ0</accession>
<dbReference type="SUPFAM" id="SSF69322">
    <property type="entry name" value="Tricorn protease domain 2"/>
    <property type="match status" value="1"/>
</dbReference>
<dbReference type="RefSeq" id="WP_146323513.1">
    <property type="nucleotide sequence ID" value="NZ_BAABLR010000027.1"/>
</dbReference>
<sequence length="393" mass="43715">MRKFWYPVIGLILALGAIGGYLAYSSIEPEDEFVSHKPAFIGVSAEALKPLSNTDRNNVVLTSETGHELGLLQTQAVYFPSIERLGDYFAVPDEDHLLVLDKQLKLVRKLHIPGLGVGTLTNSHGSPNGNVAAFYFNDGNAEYRERHLMVLAEGDRVFSMHTRYKPDAVAACDDASIVWLEHFPESKDNTDGPGTTWMIHATIDGDVTEYEIPFAAEYSPTYHSSLNCLDEASYVVHYTDNDLLVLKIELVNGKSEIVDQGTMPLPEAMQAGRYYHTSGSKYYVYGESGALHRFDLDSRTEDYSVVPLDDKFRRRSITIEGDTALIVATFEGFDFKQALSLVDLNNPQCVSRPIRLRGYDTPPKTFGDHLFSASHIVVDSILPIEPNPKVDCA</sequence>
<dbReference type="AlphaFoldDB" id="A0A5C5UQJ0"/>
<dbReference type="Proteomes" id="UP000320791">
    <property type="component" value="Unassembled WGS sequence"/>
</dbReference>
<organism evidence="1 2">
    <name type="scientific">Corynebacterium canis</name>
    <dbReference type="NCBI Taxonomy" id="679663"/>
    <lineage>
        <taxon>Bacteria</taxon>
        <taxon>Bacillati</taxon>
        <taxon>Actinomycetota</taxon>
        <taxon>Actinomycetes</taxon>
        <taxon>Mycobacteriales</taxon>
        <taxon>Corynebacteriaceae</taxon>
        <taxon>Corynebacterium</taxon>
    </lineage>
</organism>
<evidence type="ECO:0000313" key="2">
    <source>
        <dbReference type="Proteomes" id="UP000320791"/>
    </source>
</evidence>
<comment type="caution">
    <text evidence="1">The sequence shown here is derived from an EMBL/GenBank/DDBJ whole genome shotgun (WGS) entry which is preliminary data.</text>
</comment>